<evidence type="ECO:0000256" key="6">
    <source>
        <dbReference type="ARBA" id="ARBA00023316"/>
    </source>
</evidence>
<dbReference type="Gene3D" id="2.40.440.10">
    <property type="entry name" value="L,D-transpeptidase catalytic domain-like"/>
    <property type="match status" value="1"/>
</dbReference>
<evidence type="ECO:0000313" key="10">
    <source>
        <dbReference type="EMBL" id="VDS04403.1"/>
    </source>
</evidence>
<evidence type="ECO:0000259" key="9">
    <source>
        <dbReference type="PROSITE" id="PS52029"/>
    </source>
</evidence>
<dbReference type="PANTHER" id="PTHR41533:SF2">
    <property type="entry name" value="BLR7131 PROTEIN"/>
    <property type="match status" value="1"/>
</dbReference>
<name>A0A3S4CBK2_9HYPH</name>
<dbReference type="GO" id="GO:0004180">
    <property type="term" value="F:carboxypeptidase activity"/>
    <property type="evidence" value="ECO:0007669"/>
    <property type="project" value="UniProtKB-ARBA"/>
</dbReference>
<feature type="active site" description="Nucleophile" evidence="7">
    <location>
        <position position="469"/>
    </location>
</feature>
<dbReference type="SUPFAM" id="SSF141523">
    <property type="entry name" value="L,D-transpeptidase catalytic domain-like"/>
    <property type="match status" value="1"/>
</dbReference>
<dbReference type="PANTHER" id="PTHR41533">
    <property type="entry name" value="L,D-TRANSPEPTIDASE HI_1667-RELATED"/>
    <property type="match status" value="1"/>
</dbReference>
<dbReference type="InterPro" id="IPR045380">
    <property type="entry name" value="LD_TPept_scaffold_dom"/>
</dbReference>
<dbReference type="GO" id="GO:0008360">
    <property type="term" value="P:regulation of cell shape"/>
    <property type="evidence" value="ECO:0007669"/>
    <property type="project" value="UniProtKB-UniRule"/>
</dbReference>
<feature type="chain" id="PRO_5018786780" evidence="8">
    <location>
        <begin position="25"/>
        <end position="568"/>
    </location>
</feature>
<dbReference type="InterPro" id="IPR036366">
    <property type="entry name" value="PGBDSf"/>
</dbReference>
<dbReference type="RefSeq" id="WP_126149977.1">
    <property type="nucleotide sequence ID" value="NZ_JBHTMH010000003.1"/>
</dbReference>
<dbReference type="InterPro" id="IPR002477">
    <property type="entry name" value="Peptidoglycan-bd-like"/>
</dbReference>
<dbReference type="InterPro" id="IPR036365">
    <property type="entry name" value="PGBD-like_sf"/>
</dbReference>
<keyword evidence="11" id="KW-1185">Reference proteome</keyword>
<evidence type="ECO:0000256" key="2">
    <source>
        <dbReference type="ARBA" id="ARBA00005992"/>
    </source>
</evidence>
<sequence>MHKVLASLVALVAATSGALSPALAQQAVASLETSRVVIAPPQNALARTIKDGLSAAYYSATRDTTAYNEAQRLYFLYGERHFDPIWLSQDASGAISFSPAAEKIVALFRTADAEGLRPSDYLTPDIDLSRAKSGDPAALAALETAFSRATMRYANHIHNGRIRPQSVSENLDIQPKKIDEAALLERLAKSDNPASILAELEPKHPEFLALKQALANFGKTDTARPTPIAEGAVLRPGGTDARVPAIRERLKLTALGSNSYDDMLVSAVKSFQESQGLEVDGIIGPATVAALNGGAATRREDILANMERWRWMPSDLGKFNVFVNIPEFRLAINRDGHEEYTTRVVVGTTKNQTPIFSDNIRHLVVNPFWNVPSSIIRGEIAPAVMRNPGYTDAKNMDLIYNGSVVSPWQVNWSQVSTSNFPFRVRQRPGPGNSLGQIKFLFPNKHDVYLHDTPSKSLFARSYRAFSHGCIRVQNPFEFADALMANEPNISGASLEAMFGPNEKWVNPQTSIPVHLAYFTLRVDGDGTIRSYGDVYGHNEKLIAAMGLNAAPAPAIIAETSPIADDLSP</sequence>
<feature type="domain" description="L,D-TPase catalytic" evidence="9">
    <location>
        <begin position="319"/>
        <end position="497"/>
    </location>
</feature>
<dbReference type="Pfam" id="PF01471">
    <property type="entry name" value="PG_binding_1"/>
    <property type="match status" value="1"/>
</dbReference>
<dbReference type="InterPro" id="IPR038063">
    <property type="entry name" value="Transpep_catalytic_dom"/>
</dbReference>
<dbReference type="GO" id="GO:0009252">
    <property type="term" value="P:peptidoglycan biosynthetic process"/>
    <property type="evidence" value="ECO:0007669"/>
    <property type="project" value="UniProtKB-UniPathway"/>
</dbReference>
<evidence type="ECO:0000256" key="1">
    <source>
        <dbReference type="ARBA" id="ARBA00004752"/>
    </source>
</evidence>
<dbReference type="InterPro" id="IPR005490">
    <property type="entry name" value="LD_TPept_cat_dom"/>
</dbReference>
<dbReference type="GO" id="GO:0071555">
    <property type="term" value="P:cell wall organization"/>
    <property type="evidence" value="ECO:0007669"/>
    <property type="project" value="UniProtKB-UniRule"/>
</dbReference>
<keyword evidence="5 7" id="KW-0573">Peptidoglycan synthesis</keyword>
<evidence type="ECO:0000256" key="5">
    <source>
        <dbReference type="ARBA" id="ARBA00022984"/>
    </source>
</evidence>
<keyword evidence="4 7" id="KW-0133">Cell shape</keyword>
<dbReference type="Gene3D" id="1.10.101.10">
    <property type="entry name" value="PGBD-like superfamily/PGBD"/>
    <property type="match status" value="1"/>
</dbReference>
<evidence type="ECO:0000256" key="8">
    <source>
        <dbReference type="SAM" id="SignalP"/>
    </source>
</evidence>
<dbReference type="SUPFAM" id="SSF47090">
    <property type="entry name" value="PGBD-like"/>
    <property type="match status" value="1"/>
</dbReference>
<dbReference type="CDD" id="cd16913">
    <property type="entry name" value="YkuD_like"/>
    <property type="match status" value="1"/>
</dbReference>
<organism evidence="10 11">
    <name type="scientific">Devosia equisanguinis</name>
    <dbReference type="NCBI Taxonomy" id="2490941"/>
    <lineage>
        <taxon>Bacteria</taxon>
        <taxon>Pseudomonadati</taxon>
        <taxon>Pseudomonadota</taxon>
        <taxon>Alphaproteobacteria</taxon>
        <taxon>Hyphomicrobiales</taxon>
        <taxon>Devosiaceae</taxon>
        <taxon>Devosia</taxon>
    </lineage>
</organism>
<dbReference type="UniPathway" id="UPA00219"/>
<dbReference type="Pfam" id="PF03734">
    <property type="entry name" value="YkuD"/>
    <property type="match status" value="1"/>
</dbReference>
<evidence type="ECO:0000313" key="11">
    <source>
        <dbReference type="Proteomes" id="UP000268844"/>
    </source>
</evidence>
<evidence type="ECO:0000256" key="7">
    <source>
        <dbReference type="PROSITE-ProRule" id="PRU01373"/>
    </source>
</evidence>
<dbReference type="Pfam" id="PF20142">
    <property type="entry name" value="Scaffold"/>
    <property type="match status" value="1"/>
</dbReference>
<gene>
    <name evidence="10" type="ORF">DEVEQU_01538</name>
</gene>
<accession>A0A3S4CBK2</accession>
<dbReference type="AlphaFoldDB" id="A0A3S4CBK2"/>
<keyword evidence="6 7" id="KW-0961">Cell wall biogenesis/degradation</keyword>
<dbReference type="InterPro" id="IPR052905">
    <property type="entry name" value="LD-transpeptidase_YkuD-like"/>
</dbReference>
<dbReference type="EMBL" id="UZWD01000022">
    <property type="protein sequence ID" value="VDS04403.1"/>
    <property type="molecule type" value="Genomic_DNA"/>
</dbReference>
<protein>
    <submittedName>
        <fullName evidence="10">Murein L,D-transpeptidase</fullName>
    </submittedName>
</protein>
<proteinExistence type="inferred from homology"/>
<keyword evidence="3" id="KW-0808">Transferase</keyword>
<feature type="active site" description="Proton donor/acceptor" evidence="7">
    <location>
        <position position="450"/>
    </location>
</feature>
<keyword evidence="8" id="KW-0732">Signal</keyword>
<comment type="pathway">
    <text evidence="1 7">Cell wall biogenesis; peptidoglycan biosynthesis.</text>
</comment>
<evidence type="ECO:0000256" key="3">
    <source>
        <dbReference type="ARBA" id="ARBA00022679"/>
    </source>
</evidence>
<dbReference type="GO" id="GO:0016740">
    <property type="term" value="F:transferase activity"/>
    <property type="evidence" value="ECO:0007669"/>
    <property type="project" value="UniProtKB-KW"/>
</dbReference>
<evidence type="ECO:0000256" key="4">
    <source>
        <dbReference type="ARBA" id="ARBA00022960"/>
    </source>
</evidence>
<comment type="similarity">
    <text evidence="2">Belongs to the YkuD family.</text>
</comment>
<dbReference type="Proteomes" id="UP000268844">
    <property type="component" value="Unassembled WGS sequence"/>
</dbReference>
<dbReference type="PROSITE" id="PS52029">
    <property type="entry name" value="LD_TPASE"/>
    <property type="match status" value="1"/>
</dbReference>
<reference evidence="10 11" key="1">
    <citation type="submission" date="2018-12" db="EMBL/GenBank/DDBJ databases">
        <authorList>
            <person name="Criscuolo A."/>
        </authorList>
    </citation>
    <scope>NUCLEOTIDE SEQUENCE [LARGE SCALE GENOMIC DNA]</scope>
    <source>
        <strain evidence="10">ACIP1116281</strain>
    </source>
</reference>
<feature type="signal peptide" evidence="8">
    <location>
        <begin position="1"/>
        <end position="24"/>
    </location>
</feature>
<dbReference type="OrthoDB" id="9778545at2"/>